<feature type="region of interest" description="Disordered" evidence="3">
    <location>
        <begin position="1"/>
        <end position="38"/>
    </location>
</feature>
<comment type="similarity">
    <text evidence="1">Belongs to the membrane fusion protein (MFP) (TC 8.A.1) family.</text>
</comment>
<reference evidence="6 7" key="1">
    <citation type="submission" date="2017-05" db="EMBL/GenBank/DDBJ databases">
        <title>Thiocyanate degradation by Thiohalobacter thiocyanaticus FOKN1.</title>
        <authorList>
            <person name="Oshiki M."/>
            <person name="Fukushima T."/>
            <person name="Kawano S."/>
            <person name="Nakagawa J."/>
        </authorList>
    </citation>
    <scope>NUCLEOTIDE SEQUENCE [LARGE SCALE GENOMIC DNA]</scope>
    <source>
        <strain evidence="6 7">FOKN1</strain>
    </source>
</reference>
<dbReference type="SUPFAM" id="SSF111369">
    <property type="entry name" value="HlyD-like secretion proteins"/>
    <property type="match status" value="1"/>
</dbReference>
<keyword evidence="7" id="KW-1185">Reference proteome</keyword>
<dbReference type="Gene3D" id="2.40.420.20">
    <property type="match status" value="1"/>
</dbReference>
<feature type="domain" description="CzcB-like C-terminal circularly permuted SH3-like" evidence="5">
    <location>
        <begin position="380"/>
        <end position="441"/>
    </location>
</feature>
<dbReference type="AlphaFoldDB" id="A0A1Z4VQE8"/>
<dbReference type="PANTHER" id="PTHR30097:SF15">
    <property type="entry name" value="CATION EFFLUX SYSTEM PROTEIN CUSB"/>
    <property type="match status" value="1"/>
</dbReference>
<dbReference type="InterPro" id="IPR051909">
    <property type="entry name" value="MFP_Cation_Efflux"/>
</dbReference>
<sequence length="456" mass="48922">MENDHNDHGHDHAATGDHADHAAHDAGAGGHGHGDSDIPAEVVTHFSQHTELFVEFPVLSVGNESPFAAHFTWLDDFRPVAGGRVSVLLHGGDLPEEEFTVKSPSIPGIFRPVVVPLYAAEREVTVILESPRQTSVHRLGTHTVYPDKADIPPQREEEPAGAISYLKEQQWQVDFATAPVVQRTLRESIRAVATVRAADDGEAELSAPHDGQLARRGGRFPTVGTQVRKGEVLAVVGSPLGRELQGLGRDVSGTALRSPIDGVIAQVLATEGSYLHKGRPVFHIIDTRRLWLEARIPENEILKLHGADGAWVPLPGRDSPLVIETAGDDANGRLVAFSQVIDSRTRTAPLILEFDNPGQQLHIGMLAQAHIYTGTKANSLAVPVSAVVRDSGVPVVYVELGGETFERRVVQLGIRDGDNVEVRSGLAPGERVVSRGAYLVKLAASSPAEAGHGHAH</sequence>
<evidence type="ECO:0000259" key="5">
    <source>
        <dbReference type="Pfam" id="PF25975"/>
    </source>
</evidence>
<keyword evidence="2" id="KW-0813">Transport</keyword>
<dbReference type="EMBL" id="AP018052">
    <property type="protein sequence ID" value="BAZ93715.1"/>
    <property type="molecule type" value="Genomic_DNA"/>
</dbReference>
<name>A0A1Z4VQE8_9GAMM</name>
<evidence type="ECO:0000256" key="1">
    <source>
        <dbReference type="ARBA" id="ARBA00009477"/>
    </source>
</evidence>
<dbReference type="Gene3D" id="2.40.30.170">
    <property type="match status" value="1"/>
</dbReference>
<evidence type="ECO:0000259" key="4">
    <source>
        <dbReference type="Pfam" id="PF25954"/>
    </source>
</evidence>
<dbReference type="InterPro" id="IPR058649">
    <property type="entry name" value="CzcB_C"/>
</dbReference>
<dbReference type="Pfam" id="PF25954">
    <property type="entry name" value="Beta-barrel_RND_2"/>
    <property type="match status" value="1"/>
</dbReference>
<organism evidence="6 7">
    <name type="scientific">Thiohalobacter thiocyanaticus</name>
    <dbReference type="NCBI Taxonomy" id="585455"/>
    <lineage>
        <taxon>Bacteria</taxon>
        <taxon>Pseudomonadati</taxon>
        <taxon>Pseudomonadota</taxon>
        <taxon>Gammaproteobacteria</taxon>
        <taxon>Thiohalobacterales</taxon>
        <taxon>Thiohalobacteraceae</taxon>
        <taxon>Thiohalobacter</taxon>
    </lineage>
</organism>
<proteinExistence type="inferred from homology"/>
<dbReference type="GO" id="GO:0022857">
    <property type="term" value="F:transmembrane transporter activity"/>
    <property type="evidence" value="ECO:0007669"/>
    <property type="project" value="InterPro"/>
</dbReference>
<dbReference type="GO" id="GO:0016020">
    <property type="term" value="C:membrane"/>
    <property type="evidence" value="ECO:0007669"/>
    <property type="project" value="InterPro"/>
</dbReference>
<feature type="compositionally biased region" description="Basic and acidic residues" evidence="3">
    <location>
        <begin position="1"/>
        <end position="24"/>
    </location>
</feature>
<evidence type="ECO:0000313" key="7">
    <source>
        <dbReference type="Proteomes" id="UP000218765"/>
    </source>
</evidence>
<gene>
    <name evidence="6" type="ORF">FOKN1_1317</name>
</gene>
<dbReference type="Pfam" id="PF25975">
    <property type="entry name" value="CzcB_C"/>
    <property type="match status" value="1"/>
</dbReference>
<dbReference type="PANTHER" id="PTHR30097">
    <property type="entry name" value="CATION EFFLUX SYSTEM PROTEIN CUSB"/>
    <property type="match status" value="1"/>
</dbReference>
<dbReference type="GO" id="GO:0015679">
    <property type="term" value="P:plasma membrane copper ion transport"/>
    <property type="evidence" value="ECO:0007669"/>
    <property type="project" value="TreeGrafter"/>
</dbReference>
<evidence type="ECO:0000256" key="2">
    <source>
        <dbReference type="ARBA" id="ARBA00022448"/>
    </source>
</evidence>
<dbReference type="GO" id="GO:0030288">
    <property type="term" value="C:outer membrane-bounded periplasmic space"/>
    <property type="evidence" value="ECO:0007669"/>
    <property type="project" value="TreeGrafter"/>
</dbReference>
<dbReference type="KEGG" id="ttc:FOKN1_1317"/>
<dbReference type="FunFam" id="2.40.420.20:FF:000006">
    <property type="entry name" value="RND family efflux transporter MFP subunit"/>
    <property type="match status" value="1"/>
</dbReference>
<dbReference type="InterPro" id="IPR058792">
    <property type="entry name" value="Beta-barrel_RND_2"/>
</dbReference>
<accession>A0A1Z4VQE8</accession>
<evidence type="ECO:0000313" key="6">
    <source>
        <dbReference type="EMBL" id="BAZ93715.1"/>
    </source>
</evidence>
<dbReference type="InterPro" id="IPR006143">
    <property type="entry name" value="RND_pump_MFP"/>
</dbReference>
<feature type="domain" description="CusB-like beta-barrel" evidence="4">
    <location>
        <begin position="290"/>
        <end position="371"/>
    </location>
</feature>
<evidence type="ECO:0000256" key="3">
    <source>
        <dbReference type="SAM" id="MobiDB-lite"/>
    </source>
</evidence>
<dbReference type="GO" id="GO:0060003">
    <property type="term" value="P:copper ion export"/>
    <property type="evidence" value="ECO:0007669"/>
    <property type="project" value="TreeGrafter"/>
</dbReference>
<dbReference type="Gene3D" id="2.40.50.100">
    <property type="match status" value="1"/>
</dbReference>
<dbReference type="GO" id="GO:0046914">
    <property type="term" value="F:transition metal ion binding"/>
    <property type="evidence" value="ECO:0007669"/>
    <property type="project" value="TreeGrafter"/>
</dbReference>
<protein>
    <submittedName>
        <fullName evidence="6">Uncharacterized protein</fullName>
    </submittedName>
</protein>
<dbReference type="NCBIfam" id="TIGR01730">
    <property type="entry name" value="RND_mfp"/>
    <property type="match status" value="1"/>
</dbReference>
<dbReference type="Proteomes" id="UP000218765">
    <property type="component" value="Chromosome"/>
</dbReference>